<dbReference type="UniPathway" id="UPA00115">
    <property type="reaction ID" value="UER00408"/>
</dbReference>
<evidence type="ECO:0000259" key="8">
    <source>
        <dbReference type="Pfam" id="PF02781"/>
    </source>
</evidence>
<organism evidence="9 10">
    <name type="scientific">Halobacillus mangrovi</name>
    <dbReference type="NCBI Taxonomy" id="402384"/>
    <lineage>
        <taxon>Bacteria</taxon>
        <taxon>Bacillati</taxon>
        <taxon>Bacillota</taxon>
        <taxon>Bacilli</taxon>
        <taxon>Bacillales</taxon>
        <taxon>Bacillaceae</taxon>
        <taxon>Halobacillus</taxon>
    </lineage>
</organism>
<keyword evidence="2 6" id="KW-0313">Glucose metabolism</keyword>
<comment type="function">
    <text evidence="6">Catalyzes the oxidation of glucose 6-phosphate to 6-phosphogluconolactone.</text>
</comment>
<protein>
    <recommendedName>
        <fullName evidence="6">Glucose-6-phosphate 1-dehydrogenase</fullName>
        <shortName evidence="6">G6PD</shortName>
        <ecNumber evidence="6">1.1.1.49</ecNumber>
    </recommendedName>
</protein>
<keyword evidence="3 6" id="KW-0521">NADP</keyword>
<sequence>MQDMSLVLFGASGDLAKRKLYPALYNLFLEGKMPPSISVVGLGRKPFSNEDFHALIKEALESFSRRDIVSSSLDEFLEKFRYCIFDATKQESYKDLQDFIETRESELNIPDNRLFYLSVAPKLVDLITTNLHKNGISQTKGWKRLIIEKPFGSDLKSAQELNAKLKEVFDEDEIFRIDHYLGKPMVQNLESLIRPNPILKSLWDHHQIANVQITASETVGVGTRAGYYDQAGAIRDMVQNHLLQLVMMTALHHPKKLSPKEIEDNKREIMESLRPVAKDEMSQHIVRGQYEAGEVEGETVKAYREEDGIDPDSNNDTFFAARLYIDNEYWKGIPFYIRTGKRMKEKSTRIVIEFKNEADETENPEEIGLVSNLLEIEINPAESVSLRVNIKDQSNEQFEPAFITFSKNPSSQPEAYERLLNDAMQGNSTYFAHWNEVELSWKWIQPILEAFEEDGLPLNFYPAGSTGPEASHKLLETDGFNWW</sequence>
<dbReference type="GO" id="GO:0050661">
    <property type="term" value="F:NADP binding"/>
    <property type="evidence" value="ECO:0007669"/>
    <property type="project" value="UniProtKB-UniRule"/>
</dbReference>
<evidence type="ECO:0000313" key="10">
    <source>
        <dbReference type="Proteomes" id="UP000192527"/>
    </source>
</evidence>
<keyword evidence="5 6" id="KW-0119">Carbohydrate metabolism</keyword>
<name>A0A1W6A0G4_9BACI</name>
<feature type="binding site" evidence="6">
    <location>
        <position position="183"/>
    </location>
    <ligand>
        <name>substrate</name>
    </ligand>
</feature>
<dbReference type="GO" id="GO:0004345">
    <property type="term" value="F:glucose-6-phosphate dehydrogenase activity"/>
    <property type="evidence" value="ECO:0007669"/>
    <property type="project" value="UniProtKB-UniRule"/>
</dbReference>
<dbReference type="STRING" id="402384.HM131_04890"/>
<dbReference type="SUPFAM" id="SSF55347">
    <property type="entry name" value="Glyceraldehyde-3-phosphate dehydrogenase-like, C-terminal domain"/>
    <property type="match status" value="1"/>
</dbReference>
<dbReference type="Gene3D" id="3.30.360.10">
    <property type="entry name" value="Dihydrodipicolinate Reductase, domain 2"/>
    <property type="match status" value="1"/>
</dbReference>
<dbReference type="PANTHER" id="PTHR23429">
    <property type="entry name" value="GLUCOSE-6-PHOSPHATE 1-DEHYDROGENASE G6PD"/>
    <property type="match status" value="1"/>
</dbReference>
<evidence type="ECO:0000256" key="6">
    <source>
        <dbReference type="HAMAP-Rule" id="MF_00966"/>
    </source>
</evidence>
<evidence type="ECO:0000256" key="4">
    <source>
        <dbReference type="ARBA" id="ARBA00023002"/>
    </source>
</evidence>
<comment type="catalytic activity">
    <reaction evidence="6">
        <text>D-glucose 6-phosphate + NADP(+) = 6-phospho-D-glucono-1,5-lactone + NADPH + H(+)</text>
        <dbReference type="Rhea" id="RHEA:15841"/>
        <dbReference type="ChEBI" id="CHEBI:15378"/>
        <dbReference type="ChEBI" id="CHEBI:57783"/>
        <dbReference type="ChEBI" id="CHEBI:57955"/>
        <dbReference type="ChEBI" id="CHEBI:58349"/>
        <dbReference type="ChEBI" id="CHEBI:61548"/>
        <dbReference type="EC" id="1.1.1.49"/>
    </reaction>
</comment>
<feature type="binding site" evidence="6">
    <location>
        <position position="217"/>
    </location>
    <ligand>
        <name>substrate</name>
    </ligand>
</feature>
<keyword evidence="10" id="KW-1185">Reference proteome</keyword>
<evidence type="ECO:0000256" key="5">
    <source>
        <dbReference type="ARBA" id="ARBA00023277"/>
    </source>
</evidence>
<feature type="domain" description="Glucose-6-phosphate dehydrogenase C-terminal" evidence="8">
    <location>
        <begin position="196"/>
        <end position="483"/>
    </location>
</feature>
<dbReference type="NCBIfam" id="TIGR00871">
    <property type="entry name" value="zwf"/>
    <property type="match status" value="1"/>
</dbReference>
<feature type="binding site" evidence="6">
    <location>
        <position position="179"/>
    </location>
    <ligand>
        <name>substrate</name>
    </ligand>
</feature>
<reference evidence="9 10" key="1">
    <citation type="submission" date="2017-04" db="EMBL/GenBank/DDBJ databases">
        <title>The whole genome sequencing and assembly of Halobacillus mangrovi strain.</title>
        <authorList>
            <person name="Lee S.-J."/>
            <person name="Park M.-K."/>
            <person name="Kim J.-Y."/>
            <person name="Lee Y.-J."/>
            <person name="Yi H."/>
            <person name="Bahn Y.-S."/>
            <person name="Kim J.F."/>
            <person name="Lee D.-W."/>
        </authorList>
    </citation>
    <scope>NUCLEOTIDE SEQUENCE [LARGE SCALE GENOMIC DNA]</scope>
    <source>
        <strain evidence="9 10">KTB 131</strain>
    </source>
</reference>
<feature type="binding site" evidence="6">
    <location>
        <position position="44"/>
    </location>
    <ligand>
        <name>NADP(+)</name>
        <dbReference type="ChEBI" id="CHEBI:58349"/>
    </ligand>
</feature>
<dbReference type="RefSeq" id="WP_085031803.1">
    <property type="nucleotide sequence ID" value="NZ_CP020772.1"/>
</dbReference>
<dbReference type="Pfam" id="PF00479">
    <property type="entry name" value="G6PD_N"/>
    <property type="match status" value="1"/>
</dbReference>
<feature type="binding site" evidence="6">
    <location>
        <position position="149"/>
    </location>
    <ligand>
        <name>NADP(+)</name>
        <dbReference type="ChEBI" id="CHEBI:58349"/>
    </ligand>
</feature>
<feature type="active site" description="Proton acceptor" evidence="6">
    <location>
        <position position="241"/>
    </location>
</feature>
<evidence type="ECO:0000256" key="3">
    <source>
        <dbReference type="ARBA" id="ARBA00022857"/>
    </source>
</evidence>
<comment type="similarity">
    <text evidence="6">Belongs to the glucose-6-phosphate dehydrogenase family.</text>
</comment>
<accession>A0A1W6A0G4</accession>
<dbReference type="PIRSF" id="PIRSF000110">
    <property type="entry name" value="G6PD"/>
    <property type="match status" value="1"/>
</dbReference>
<dbReference type="EC" id="1.1.1.49" evidence="6"/>
<dbReference type="InterPro" id="IPR022675">
    <property type="entry name" value="G6P_DH_C"/>
</dbReference>
<evidence type="ECO:0000256" key="1">
    <source>
        <dbReference type="ARBA" id="ARBA00004937"/>
    </source>
</evidence>
<dbReference type="GO" id="GO:0006006">
    <property type="term" value="P:glucose metabolic process"/>
    <property type="evidence" value="ECO:0007669"/>
    <property type="project" value="UniProtKB-KW"/>
</dbReference>
<feature type="binding site" evidence="6">
    <location>
        <position position="346"/>
    </location>
    <ligand>
        <name>substrate</name>
    </ligand>
</feature>
<evidence type="ECO:0000256" key="2">
    <source>
        <dbReference type="ARBA" id="ARBA00022526"/>
    </source>
</evidence>
<dbReference type="HAMAP" id="MF_00966">
    <property type="entry name" value="G6PD"/>
    <property type="match status" value="1"/>
</dbReference>
<feature type="binding site" evidence="6">
    <location>
        <position position="341"/>
    </location>
    <ligand>
        <name>substrate</name>
    </ligand>
</feature>
<dbReference type="InterPro" id="IPR001282">
    <property type="entry name" value="G6P_DH"/>
</dbReference>
<dbReference type="InterPro" id="IPR036291">
    <property type="entry name" value="NAD(P)-bd_dom_sf"/>
</dbReference>
<keyword evidence="4 6" id="KW-0560">Oxidoreductase</keyword>
<evidence type="ECO:0000259" key="7">
    <source>
        <dbReference type="Pfam" id="PF00479"/>
    </source>
</evidence>
<dbReference type="EMBL" id="CP020772">
    <property type="protein sequence ID" value="ARI79115.1"/>
    <property type="molecule type" value="Genomic_DNA"/>
</dbReference>
<dbReference type="PANTHER" id="PTHR23429:SF0">
    <property type="entry name" value="GLUCOSE-6-PHOSPHATE 1-DEHYDROGENASE"/>
    <property type="match status" value="1"/>
</dbReference>
<feature type="binding site" evidence="6">
    <location>
        <begin position="10"/>
        <end position="17"/>
    </location>
    <ligand>
        <name>NADP(+)</name>
        <dbReference type="ChEBI" id="CHEBI:58349"/>
    </ligand>
</feature>
<dbReference type="Proteomes" id="UP000192527">
    <property type="component" value="Chromosome"/>
</dbReference>
<feature type="binding site" evidence="6">
    <location>
        <position position="236"/>
    </location>
    <ligand>
        <name>substrate</name>
    </ligand>
</feature>
<proteinExistence type="inferred from homology"/>
<dbReference type="OrthoDB" id="9802739at2"/>
<comment type="caution">
    <text evidence="6">Lacks conserved residue(s) required for the propagation of feature annotation.</text>
</comment>
<feature type="domain" description="Glucose-6-phosphate dehydrogenase NAD-binding" evidence="7">
    <location>
        <begin position="7"/>
        <end position="188"/>
    </location>
</feature>
<dbReference type="GO" id="GO:0009051">
    <property type="term" value="P:pentose-phosphate shunt, oxidative branch"/>
    <property type="evidence" value="ECO:0007669"/>
    <property type="project" value="TreeGrafter"/>
</dbReference>
<dbReference type="PRINTS" id="PR00079">
    <property type="entry name" value="G6PDHDRGNASE"/>
</dbReference>
<dbReference type="Pfam" id="PF02781">
    <property type="entry name" value="G6PD_C"/>
    <property type="match status" value="1"/>
</dbReference>
<comment type="pathway">
    <text evidence="1 6">Carbohydrate degradation; pentose phosphate pathway; D-ribulose 5-phosphate from D-glucose 6-phosphate (oxidative stage): step 1/3.</text>
</comment>
<dbReference type="GO" id="GO:0005829">
    <property type="term" value="C:cytosol"/>
    <property type="evidence" value="ECO:0007669"/>
    <property type="project" value="TreeGrafter"/>
</dbReference>
<dbReference type="Gene3D" id="3.40.50.720">
    <property type="entry name" value="NAD(P)-binding Rossmann-like Domain"/>
    <property type="match status" value="1"/>
</dbReference>
<evidence type="ECO:0000313" key="9">
    <source>
        <dbReference type="EMBL" id="ARI79115.1"/>
    </source>
</evidence>
<dbReference type="SUPFAM" id="SSF51735">
    <property type="entry name" value="NAD(P)-binding Rossmann-fold domains"/>
    <property type="match status" value="1"/>
</dbReference>
<dbReference type="InterPro" id="IPR022674">
    <property type="entry name" value="G6P_DH_NAD-bd"/>
</dbReference>
<dbReference type="KEGG" id="hmn:HM131_04890"/>
<gene>
    <name evidence="6" type="primary">zwf</name>
    <name evidence="9" type="ORF">HM131_04890</name>
</gene>
<dbReference type="AlphaFoldDB" id="A0A1W6A0G4"/>